<dbReference type="Proteomes" id="UP001290861">
    <property type="component" value="Unassembled WGS sequence"/>
</dbReference>
<dbReference type="Pfam" id="PF04892">
    <property type="entry name" value="VanZ"/>
    <property type="match status" value="1"/>
</dbReference>
<feature type="transmembrane region" description="Helical" evidence="1">
    <location>
        <begin position="335"/>
        <end position="355"/>
    </location>
</feature>
<feature type="transmembrane region" description="Helical" evidence="1">
    <location>
        <begin position="212"/>
        <end position="232"/>
    </location>
</feature>
<feature type="transmembrane region" description="Helical" evidence="1">
    <location>
        <begin position="311"/>
        <end position="329"/>
    </location>
</feature>
<evidence type="ECO:0000256" key="1">
    <source>
        <dbReference type="SAM" id="Phobius"/>
    </source>
</evidence>
<accession>A0ABU5MZ80</accession>
<feature type="domain" description="VanZ-like" evidence="2">
    <location>
        <begin position="274"/>
        <end position="355"/>
    </location>
</feature>
<keyword evidence="1" id="KW-1133">Transmembrane helix</keyword>
<reference evidence="3 4" key="1">
    <citation type="journal article" date="2024" name="Appl. Environ. Microbiol.">
        <title>Pontiella agarivorans sp. nov., a novel marine anaerobic bacterium capable of degrading macroalgal polysaccharides and fixing nitrogen.</title>
        <authorList>
            <person name="Liu N."/>
            <person name="Kivenson V."/>
            <person name="Peng X."/>
            <person name="Cui Z."/>
            <person name="Lankiewicz T.S."/>
            <person name="Gosselin K.M."/>
            <person name="English C.J."/>
            <person name="Blair E.M."/>
            <person name="O'Malley M.A."/>
            <person name="Valentine D.L."/>
        </authorList>
    </citation>
    <scope>NUCLEOTIDE SEQUENCE [LARGE SCALE GENOMIC DNA]</scope>
    <source>
        <strain evidence="3 4">NLcol2</strain>
    </source>
</reference>
<comment type="caution">
    <text evidence="3">The sequence shown here is derived from an EMBL/GenBank/DDBJ whole genome shotgun (WGS) entry which is preliminary data.</text>
</comment>
<keyword evidence="4" id="KW-1185">Reference proteome</keyword>
<evidence type="ECO:0000313" key="4">
    <source>
        <dbReference type="Proteomes" id="UP001290861"/>
    </source>
</evidence>
<gene>
    <name evidence="3" type="ORF">P9H32_12600</name>
</gene>
<dbReference type="EMBL" id="JARVCO010000010">
    <property type="protein sequence ID" value="MDZ8119464.1"/>
    <property type="molecule type" value="Genomic_DNA"/>
</dbReference>
<dbReference type="InterPro" id="IPR006976">
    <property type="entry name" value="VanZ-like"/>
</dbReference>
<protein>
    <submittedName>
        <fullName evidence="3">VanZ family protein</fullName>
    </submittedName>
</protein>
<keyword evidence="1" id="KW-0812">Transmembrane</keyword>
<sequence>MDESLNQLKKRLPALIMLAATLFVWPAIDPCRPAGQPLLDHPQLVAADFVHGDCSATNGIIRINQHAAGDHPEVIFDLGNVSRYEIIRLSGCLQADPVPDIHAGHTVSLRLDQRLADGQLLRGSWHRMSAVGTLERSFFIQDYMLENDAVATQVVLSRHGSVGSAAFDSIQAVPVVRSGFYPWVRWSFILTWCLLGIFYYRICRLHERPLRYLILLNALVILVGVMLPTRWFQYGPGFLRWFSQLEMQTSPAVSPAYELVAAGLGSGLLDHFEYIIGRSTGHFLFFGSLAFLTFLSGALECREYRFYPRAGLDILLFGAVTESLQYFAVERTVDIQDMLCNTYGMLVALLLFILLRKIWSSLKWEQAGSINLD</sequence>
<evidence type="ECO:0000259" key="2">
    <source>
        <dbReference type="Pfam" id="PF04892"/>
    </source>
</evidence>
<organism evidence="3 4">
    <name type="scientific">Pontiella agarivorans</name>
    <dbReference type="NCBI Taxonomy" id="3038953"/>
    <lineage>
        <taxon>Bacteria</taxon>
        <taxon>Pseudomonadati</taxon>
        <taxon>Kiritimatiellota</taxon>
        <taxon>Kiritimatiellia</taxon>
        <taxon>Kiritimatiellales</taxon>
        <taxon>Pontiellaceae</taxon>
        <taxon>Pontiella</taxon>
    </lineage>
</organism>
<proteinExistence type="predicted"/>
<name>A0ABU5MZ80_9BACT</name>
<feature type="transmembrane region" description="Helical" evidence="1">
    <location>
        <begin position="281"/>
        <end position="299"/>
    </location>
</feature>
<keyword evidence="1" id="KW-0472">Membrane</keyword>
<feature type="transmembrane region" description="Helical" evidence="1">
    <location>
        <begin position="183"/>
        <end position="200"/>
    </location>
</feature>
<dbReference type="NCBIfam" id="NF037970">
    <property type="entry name" value="vanZ_1"/>
    <property type="match status" value="1"/>
</dbReference>
<evidence type="ECO:0000313" key="3">
    <source>
        <dbReference type="EMBL" id="MDZ8119464.1"/>
    </source>
</evidence>